<organism evidence="1 2">
    <name type="scientific">Candidatus Methylobacter titanis</name>
    <dbReference type="NCBI Taxonomy" id="3053457"/>
    <lineage>
        <taxon>Bacteria</taxon>
        <taxon>Pseudomonadati</taxon>
        <taxon>Pseudomonadota</taxon>
        <taxon>Gammaproteobacteria</taxon>
        <taxon>Methylococcales</taxon>
        <taxon>Methylococcaceae</taxon>
        <taxon>Methylobacter</taxon>
    </lineage>
</organism>
<protein>
    <submittedName>
        <fullName evidence="1">Uncharacterized protein</fullName>
    </submittedName>
</protein>
<evidence type="ECO:0000313" key="1">
    <source>
        <dbReference type="EMBL" id="MDI1231729.1"/>
    </source>
</evidence>
<comment type="caution">
    <text evidence="1">The sequence shown here is derived from an EMBL/GenBank/DDBJ whole genome shotgun (WGS) entry which is preliminary data.</text>
</comment>
<dbReference type="Proteomes" id="UP001160519">
    <property type="component" value="Unassembled WGS sequence"/>
</dbReference>
<proteinExistence type="predicted"/>
<keyword evidence="2" id="KW-1185">Reference proteome</keyword>
<accession>A0AA43TIQ2</accession>
<sequence length="59" mass="7084">YRRLQRFFQEVVFDYDAIARLIMQLFDFYDKAYYLTLDRTNWKWGKDVASVNSGYGSAA</sequence>
<evidence type="ECO:0000313" key="2">
    <source>
        <dbReference type="Proteomes" id="UP001160519"/>
    </source>
</evidence>
<feature type="non-terminal residue" evidence="1">
    <location>
        <position position="1"/>
    </location>
</feature>
<reference evidence="1" key="1">
    <citation type="submission" date="2023-01" db="EMBL/GenBank/DDBJ databases">
        <title>Biogeochemical cycle of methane in antarctic sediments.</title>
        <authorList>
            <person name="Roldan D.M."/>
            <person name="Menes R.J."/>
        </authorList>
    </citation>
    <scope>NUCLEOTIDE SEQUENCE [LARGE SCALE GENOMIC DNA]</scope>
    <source>
        <strain evidence="1">K-2018 MAG008</strain>
    </source>
</reference>
<dbReference type="AlphaFoldDB" id="A0AA43TIQ2"/>
<dbReference type="EMBL" id="JAQSDF010000039">
    <property type="protein sequence ID" value="MDI1231729.1"/>
    <property type="molecule type" value="Genomic_DNA"/>
</dbReference>
<gene>
    <name evidence="1" type="ORF">PSU93_11315</name>
</gene>
<name>A0AA43TIQ2_9GAMM</name>